<reference evidence="2 3" key="1">
    <citation type="submission" date="2017-04" db="EMBL/GenBank/DDBJ databases">
        <authorList>
            <person name="Afonso C.L."/>
            <person name="Miller P.J."/>
            <person name="Scott M.A."/>
            <person name="Spackman E."/>
            <person name="Goraichik I."/>
            <person name="Dimitrov K.M."/>
            <person name="Suarez D.L."/>
            <person name="Swayne D.E."/>
        </authorList>
    </citation>
    <scope>NUCLEOTIDE SEQUENCE [LARGE SCALE GENOMIC DNA]</scope>
    <source>
        <strain evidence="2 3">CGMCC 1.12708</strain>
    </source>
</reference>
<proteinExistence type="predicted"/>
<gene>
    <name evidence="2" type="ORF">SAMN06296427_104248</name>
</gene>
<keyword evidence="1" id="KW-0732">Signal</keyword>
<dbReference type="Proteomes" id="UP000192393">
    <property type="component" value="Unassembled WGS sequence"/>
</dbReference>
<dbReference type="AlphaFoldDB" id="A0A1W2AKJ9"/>
<accession>A0A1W2AKJ9</accession>
<organism evidence="2 3">
    <name type="scientific">Moheibacter sediminis</name>
    <dbReference type="NCBI Taxonomy" id="1434700"/>
    <lineage>
        <taxon>Bacteria</taxon>
        <taxon>Pseudomonadati</taxon>
        <taxon>Bacteroidota</taxon>
        <taxon>Flavobacteriia</taxon>
        <taxon>Flavobacteriales</taxon>
        <taxon>Weeksellaceae</taxon>
        <taxon>Moheibacter</taxon>
    </lineage>
</organism>
<dbReference type="EMBL" id="FWXS01000004">
    <property type="protein sequence ID" value="SMC61173.1"/>
    <property type="molecule type" value="Genomic_DNA"/>
</dbReference>
<sequence length="140" mass="16000">MKMKNLKWLVGLFLIGICMVSCLDDEPVMNVTYQYRPIDSIQIDSIYPARQVTEIKTFFTTTNGCQQFFDYDYTILGNERTVSVITSEIQDGGCTEITESKSFVLKFNPASSGTYTFRFWNGKDADGQDTFIIREIVVPQ</sequence>
<evidence type="ECO:0000256" key="1">
    <source>
        <dbReference type="SAM" id="SignalP"/>
    </source>
</evidence>
<evidence type="ECO:0008006" key="4">
    <source>
        <dbReference type="Google" id="ProtNLM"/>
    </source>
</evidence>
<dbReference type="STRING" id="1434700.SAMN06296427_104248"/>
<protein>
    <recommendedName>
        <fullName evidence="4">DUF3872 domain-containing protein</fullName>
    </recommendedName>
</protein>
<evidence type="ECO:0000313" key="3">
    <source>
        <dbReference type="Proteomes" id="UP000192393"/>
    </source>
</evidence>
<keyword evidence="3" id="KW-1185">Reference proteome</keyword>
<name>A0A1W2AKJ9_9FLAO</name>
<evidence type="ECO:0000313" key="2">
    <source>
        <dbReference type="EMBL" id="SMC61173.1"/>
    </source>
</evidence>
<feature type="signal peptide" evidence="1">
    <location>
        <begin position="1"/>
        <end position="23"/>
    </location>
</feature>
<feature type="chain" id="PRO_5013388999" description="DUF3872 domain-containing protein" evidence="1">
    <location>
        <begin position="24"/>
        <end position="140"/>
    </location>
</feature>